<dbReference type="AlphaFoldDB" id="A0A518G0H1"/>
<accession>A0A518G0H1</accession>
<dbReference type="Proteomes" id="UP000318017">
    <property type="component" value="Chromosome"/>
</dbReference>
<protein>
    <recommendedName>
        <fullName evidence="3">TIGR00266 family protein</fullName>
    </recommendedName>
</protein>
<sequence>MEYRINHNPMFSILEIDLDQAETVVAQPDSMLSMTGSIQLKAAMGRRGAGKLSGFKSMLGGENFFTAEFSAKKPGQTLTLAPDTYGDILPLPLDHQESFYLTRGSYLANIGECDLQIKYGGIKGVMSKKGLFLLHASGTGTVFCQSYGALIQRDLVAGEKFYVDNRFVVAFTDTIEYQLVKATDTLKDSLFSGEGLVNRYTGPGRLFYQTRAKPSGGWLTQLFQAAF</sequence>
<keyword evidence="2" id="KW-1185">Reference proteome</keyword>
<dbReference type="NCBIfam" id="TIGR00266">
    <property type="entry name" value="TIGR00266 family protein"/>
    <property type="match status" value="1"/>
</dbReference>
<evidence type="ECO:0000313" key="2">
    <source>
        <dbReference type="Proteomes" id="UP000318017"/>
    </source>
</evidence>
<dbReference type="OrthoDB" id="9779518at2"/>
<proteinExistence type="predicted"/>
<name>A0A518G0H1_9BACT</name>
<dbReference type="InterPro" id="IPR016031">
    <property type="entry name" value="Trp_RNA-bd_attenuator-like_dom"/>
</dbReference>
<organism evidence="1 2">
    <name type="scientific">Aureliella helgolandensis</name>
    <dbReference type="NCBI Taxonomy" id="2527968"/>
    <lineage>
        <taxon>Bacteria</taxon>
        <taxon>Pseudomonadati</taxon>
        <taxon>Planctomycetota</taxon>
        <taxon>Planctomycetia</taxon>
        <taxon>Pirellulales</taxon>
        <taxon>Pirellulaceae</taxon>
        <taxon>Aureliella</taxon>
    </lineage>
</organism>
<dbReference type="KEGG" id="ahel:Q31a_03820"/>
<dbReference type="Pfam" id="PF01987">
    <property type="entry name" value="AIM24"/>
    <property type="match status" value="1"/>
</dbReference>
<dbReference type="PANTHER" id="PTHR43657:SF1">
    <property type="entry name" value="ALTERED INHERITANCE OF MITOCHONDRIA PROTEIN 24, MITOCHONDRIAL"/>
    <property type="match status" value="1"/>
</dbReference>
<dbReference type="SUPFAM" id="SSF51219">
    <property type="entry name" value="TRAP-like"/>
    <property type="match status" value="1"/>
</dbReference>
<evidence type="ECO:0000313" key="1">
    <source>
        <dbReference type="EMBL" id="QDV22099.1"/>
    </source>
</evidence>
<dbReference type="RefSeq" id="WP_145073112.1">
    <property type="nucleotide sequence ID" value="NZ_CP036298.1"/>
</dbReference>
<gene>
    <name evidence="1" type="ORF">Q31a_03820</name>
</gene>
<dbReference type="EMBL" id="CP036298">
    <property type="protein sequence ID" value="QDV22099.1"/>
    <property type="molecule type" value="Genomic_DNA"/>
</dbReference>
<reference evidence="1 2" key="1">
    <citation type="submission" date="2019-02" db="EMBL/GenBank/DDBJ databases">
        <title>Deep-cultivation of Planctomycetes and their phenomic and genomic characterization uncovers novel biology.</title>
        <authorList>
            <person name="Wiegand S."/>
            <person name="Jogler M."/>
            <person name="Boedeker C."/>
            <person name="Pinto D."/>
            <person name="Vollmers J."/>
            <person name="Rivas-Marin E."/>
            <person name="Kohn T."/>
            <person name="Peeters S.H."/>
            <person name="Heuer A."/>
            <person name="Rast P."/>
            <person name="Oberbeckmann S."/>
            <person name="Bunk B."/>
            <person name="Jeske O."/>
            <person name="Meyerdierks A."/>
            <person name="Storesund J.E."/>
            <person name="Kallscheuer N."/>
            <person name="Luecker S."/>
            <person name="Lage O.M."/>
            <person name="Pohl T."/>
            <person name="Merkel B.J."/>
            <person name="Hornburger P."/>
            <person name="Mueller R.-W."/>
            <person name="Bruemmer F."/>
            <person name="Labrenz M."/>
            <person name="Spormann A.M."/>
            <person name="Op den Camp H."/>
            <person name="Overmann J."/>
            <person name="Amann R."/>
            <person name="Jetten M.S.M."/>
            <person name="Mascher T."/>
            <person name="Medema M.H."/>
            <person name="Devos D.P."/>
            <person name="Kaster A.-K."/>
            <person name="Ovreas L."/>
            <person name="Rohde M."/>
            <person name="Galperin M.Y."/>
            <person name="Jogler C."/>
        </authorList>
    </citation>
    <scope>NUCLEOTIDE SEQUENCE [LARGE SCALE GENOMIC DNA]</scope>
    <source>
        <strain evidence="1 2">Q31a</strain>
    </source>
</reference>
<dbReference type="InterPro" id="IPR036983">
    <property type="entry name" value="AIM24_sf"/>
</dbReference>
<dbReference type="InterPro" id="IPR002838">
    <property type="entry name" value="AIM24"/>
</dbReference>
<dbReference type="PANTHER" id="PTHR43657">
    <property type="entry name" value="TRYPTOPHAN RNA-BINDING ATTENUATOR PROTEIN-LIKE PROTEIN"/>
    <property type="match status" value="1"/>
</dbReference>
<evidence type="ECO:0008006" key="3">
    <source>
        <dbReference type="Google" id="ProtNLM"/>
    </source>
</evidence>
<dbReference type="Gene3D" id="3.60.160.10">
    <property type="entry name" value="Mitochondrial biogenesis AIM24"/>
    <property type="match status" value="1"/>
</dbReference>